<evidence type="ECO:0000256" key="25">
    <source>
        <dbReference type="PIRSR" id="PIRSR622312-50"/>
    </source>
</evidence>
<dbReference type="InterPro" id="IPR019843">
    <property type="entry name" value="DNA_pol-X_BS"/>
</dbReference>
<keyword evidence="14" id="KW-0239">DNA-directed DNA polymerase</keyword>
<dbReference type="FunFam" id="3.30.460.10:FF:000020">
    <property type="entry name" value="DNA polymerase lambda"/>
    <property type="match status" value="1"/>
</dbReference>
<dbReference type="PRINTS" id="PR00869">
    <property type="entry name" value="DNAPOLX"/>
</dbReference>
<evidence type="ECO:0000256" key="19">
    <source>
        <dbReference type="ARBA" id="ARBA00023242"/>
    </source>
</evidence>
<comment type="function">
    <text evidence="21">DNA polymerase that functions in several pathways of DNA repair. Involved in base excision repair (BER) responsible for repair of lesions that give rise to abasic (AP) sites in DNA. Also contributes to DNA double-strand break repair by non-homologous end joining and homologous recombination. Has both template-dependent and template-independent (terminal transferase) DNA polymerase activities. Also has a 5'-deoxyribose-5-phosphate lyase (dRP lyase) activity.</text>
</comment>
<dbReference type="GO" id="GO:0006303">
    <property type="term" value="P:double-strand break repair via nonhomologous end joining"/>
    <property type="evidence" value="ECO:0007669"/>
    <property type="project" value="TreeGrafter"/>
</dbReference>
<dbReference type="AlphaFoldDB" id="A0A671TWQ2"/>
<feature type="domain" description="BRCT" evidence="27">
    <location>
        <begin position="37"/>
        <end position="133"/>
    </location>
</feature>
<keyword evidence="12" id="KW-0227">DNA damage</keyword>
<dbReference type="PRINTS" id="PR00870">
    <property type="entry name" value="DNAPOLXBETA"/>
</dbReference>
<dbReference type="InterPro" id="IPR002054">
    <property type="entry name" value="DNA-dir_DNA_pol_X"/>
</dbReference>
<dbReference type="Pfam" id="PF10391">
    <property type="entry name" value="DNA_pol_lambd_f"/>
    <property type="match status" value="1"/>
</dbReference>
<dbReference type="GeneID" id="115588877"/>
<keyword evidence="11 23" id="KW-0479">Metal-binding</keyword>
<dbReference type="InterPro" id="IPR010996">
    <property type="entry name" value="HHH_MUS81"/>
</dbReference>
<feature type="compositionally biased region" description="Low complexity" evidence="26">
    <location>
        <begin position="212"/>
        <end position="222"/>
    </location>
</feature>
<dbReference type="Ensembl" id="ENSSAUT00010006878.1">
    <property type="protein sequence ID" value="ENSSAUP00010006388.1"/>
    <property type="gene ID" value="ENSSAUG00010003250.1"/>
</dbReference>
<keyword evidence="18" id="KW-0456">Lyase</keyword>
<comment type="subunit">
    <text evidence="22">Interacts with PCNA. Interacts with PAXX; promoting POLL recruitment to double-strand breaks (DSBs) and stimulation of the end-filling activity of POLL. Interacts with XRCC4; promoting POLL recruitment to double-strand breaks (DSBs) and stimulation of the end-filling activity of POLL. Interacts with NHEJ1/XLF; promoting POLL recruitment to double-strand breaks (DSBs) and stimulation of the end-filling activity of POLL.</text>
</comment>
<dbReference type="GeneTree" id="ENSGT00940000158515"/>
<comment type="catalytic activity">
    <reaction evidence="20">
        <text>DNA(n) + a 2'-deoxyribonucleoside 5'-triphosphate = DNA(n+1) + diphosphate</text>
        <dbReference type="Rhea" id="RHEA:22508"/>
        <dbReference type="Rhea" id="RHEA-COMP:17339"/>
        <dbReference type="Rhea" id="RHEA-COMP:17340"/>
        <dbReference type="ChEBI" id="CHEBI:33019"/>
        <dbReference type="ChEBI" id="CHEBI:61560"/>
        <dbReference type="ChEBI" id="CHEBI:173112"/>
        <dbReference type="EC" id="2.7.7.7"/>
    </reaction>
</comment>
<keyword evidence="10" id="KW-0235">DNA replication</keyword>
<dbReference type="SUPFAM" id="SSF81585">
    <property type="entry name" value="PsbU/PolX domain-like"/>
    <property type="match status" value="1"/>
</dbReference>
<keyword evidence="17" id="KW-0464">Manganese</keyword>
<dbReference type="Gene3D" id="3.30.210.10">
    <property type="entry name" value="DNA polymerase, thumb domain"/>
    <property type="match status" value="1"/>
</dbReference>
<evidence type="ECO:0000313" key="28">
    <source>
        <dbReference type="Ensembl" id="ENSSAUP00010006388.1"/>
    </source>
</evidence>
<name>A0A671TWQ2_SPAAU</name>
<reference evidence="28" key="3">
    <citation type="submission" date="2025-09" db="UniProtKB">
        <authorList>
            <consortium name="Ensembl"/>
        </authorList>
    </citation>
    <scope>IDENTIFICATION</scope>
</reference>
<evidence type="ECO:0000256" key="1">
    <source>
        <dbReference type="ARBA" id="ARBA00001936"/>
    </source>
</evidence>
<evidence type="ECO:0000259" key="27">
    <source>
        <dbReference type="PROSITE" id="PS50172"/>
    </source>
</evidence>
<evidence type="ECO:0000256" key="8">
    <source>
        <dbReference type="ARBA" id="ARBA00022679"/>
    </source>
</evidence>
<keyword evidence="29" id="KW-1185">Reference proteome</keyword>
<keyword evidence="7" id="KW-0237">DNA synthesis</keyword>
<evidence type="ECO:0000256" key="13">
    <source>
        <dbReference type="ARBA" id="ARBA00022842"/>
    </source>
</evidence>
<dbReference type="InterPro" id="IPR029398">
    <property type="entry name" value="PolB_thumb"/>
</dbReference>
<organism evidence="28 29">
    <name type="scientific">Sparus aurata</name>
    <name type="common">Gilthead sea bream</name>
    <dbReference type="NCBI Taxonomy" id="8175"/>
    <lineage>
        <taxon>Eukaryota</taxon>
        <taxon>Metazoa</taxon>
        <taxon>Chordata</taxon>
        <taxon>Craniata</taxon>
        <taxon>Vertebrata</taxon>
        <taxon>Euteleostomi</taxon>
        <taxon>Actinopterygii</taxon>
        <taxon>Neopterygii</taxon>
        <taxon>Teleostei</taxon>
        <taxon>Neoteleostei</taxon>
        <taxon>Acanthomorphata</taxon>
        <taxon>Eupercaria</taxon>
        <taxon>Spariformes</taxon>
        <taxon>Sparidae</taxon>
        <taxon>Sparus</taxon>
    </lineage>
</organism>
<feature type="region of interest" description="Disordered" evidence="26">
    <location>
        <begin position="148"/>
        <end position="232"/>
    </location>
</feature>
<keyword evidence="9 23" id="KW-0548">Nucleotidyltransferase</keyword>
<evidence type="ECO:0000256" key="3">
    <source>
        <dbReference type="ARBA" id="ARBA00004123"/>
    </source>
</evidence>
<dbReference type="InterPro" id="IPR018944">
    <property type="entry name" value="DNA_pol_lambd_fingers_domain"/>
</dbReference>
<dbReference type="SUPFAM" id="SSF52113">
    <property type="entry name" value="BRCT domain"/>
    <property type="match status" value="1"/>
</dbReference>
<evidence type="ECO:0000256" key="4">
    <source>
        <dbReference type="ARBA" id="ARBA00008323"/>
    </source>
</evidence>
<dbReference type="CDD" id="cd00141">
    <property type="entry name" value="NT_POLXc"/>
    <property type="match status" value="1"/>
</dbReference>
<dbReference type="Pfam" id="PF14716">
    <property type="entry name" value="HHH_8"/>
    <property type="match status" value="1"/>
</dbReference>
<dbReference type="InterPro" id="IPR037160">
    <property type="entry name" value="DNA_Pol_thumb_sf"/>
</dbReference>
<evidence type="ECO:0000256" key="10">
    <source>
        <dbReference type="ARBA" id="ARBA00022705"/>
    </source>
</evidence>
<dbReference type="GO" id="GO:0003677">
    <property type="term" value="F:DNA binding"/>
    <property type="evidence" value="ECO:0007669"/>
    <property type="project" value="UniProtKB-UniRule"/>
</dbReference>
<dbReference type="GO" id="GO:0005634">
    <property type="term" value="C:nucleus"/>
    <property type="evidence" value="ECO:0007669"/>
    <property type="project" value="UniProtKB-SubCell"/>
</dbReference>
<dbReference type="GO" id="GO:0006260">
    <property type="term" value="P:DNA replication"/>
    <property type="evidence" value="ECO:0007669"/>
    <property type="project" value="UniProtKB-KW"/>
</dbReference>
<dbReference type="InterPro" id="IPR002008">
    <property type="entry name" value="DNA_pol_X_beta-like"/>
</dbReference>
<dbReference type="EC" id="2.7.7.7" evidence="5"/>
<comment type="cofactor">
    <cofactor evidence="1">
        <name>Mn(2+)</name>
        <dbReference type="ChEBI" id="CHEBI:29035"/>
    </cofactor>
</comment>
<proteinExistence type="inferred from homology"/>
<dbReference type="Pfam" id="PF14791">
    <property type="entry name" value="DNA_pol_B_thumb"/>
    <property type="match status" value="1"/>
</dbReference>
<dbReference type="InterPro" id="IPR001726">
    <property type="entry name" value="TdT/Mu"/>
</dbReference>
<feature type="binding site" evidence="24">
    <location>
        <position position="483"/>
    </location>
    <ligand>
        <name>Mg(2+)</name>
        <dbReference type="ChEBI" id="CHEBI:18420"/>
    </ligand>
</feature>
<evidence type="ECO:0000256" key="16">
    <source>
        <dbReference type="ARBA" id="ARBA00023204"/>
    </source>
</evidence>
<dbReference type="InterPro" id="IPR027421">
    <property type="entry name" value="DNA_pol_lamdba_lyase_dom_sf"/>
</dbReference>
<evidence type="ECO:0000256" key="26">
    <source>
        <dbReference type="SAM" id="MobiDB-lite"/>
    </source>
</evidence>
<evidence type="ECO:0000256" key="7">
    <source>
        <dbReference type="ARBA" id="ARBA00022634"/>
    </source>
</evidence>
<dbReference type="RefSeq" id="XP_030285458.1">
    <property type="nucleotide sequence ID" value="XM_030429598.1"/>
</dbReference>
<evidence type="ECO:0000256" key="15">
    <source>
        <dbReference type="ARBA" id="ARBA00023125"/>
    </source>
</evidence>
<dbReference type="FunFam" id="3.40.50.10190:FF:000031">
    <property type="entry name" value="DNA polymerase"/>
    <property type="match status" value="1"/>
</dbReference>
<protein>
    <recommendedName>
        <fullName evidence="6">DNA polymerase lambda</fullName>
        <ecNumber evidence="5">2.7.7.7</ecNumber>
    </recommendedName>
</protein>
<reference evidence="28" key="2">
    <citation type="submission" date="2025-08" db="UniProtKB">
        <authorList>
            <consortium name="Ensembl"/>
        </authorList>
    </citation>
    <scope>IDENTIFICATION</scope>
</reference>
<dbReference type="Pfam" id="PF14792">
    <property type="entry name" value="DNA_pol_B_palm"/>
    <property type="match status" value="1"/>
</dbReference>
<comment type="similarity">
    <text evidence="4 23">Belongs to the DNA polymerase type-X family.</text>
</comment>
<evidence type="ECO:0000256" key="11">
    <source>
        <dbReference type="ARBA" id="ARBA00022723"/>
    </source>
</evidence>
<dbReference type="InterPro" id="IPR043519">
    <property type="entry name" value="NT_sf"/>
</dbReference>
<dbReference type="SMART" id="SM00483">
    <property type="entry name" value="POLXc"/>
    <property type="match status" value="1"/>
</dbReference>
<keyword evidence="15" id="KW-0238">DNA-binding</keyword>
<evidence type="ECO:0000256" key="5">
    <source>
        <dbReference type="ARBA" id="ARBA00012417"/>
    </source>
</evidence>
<dbReference type="SUPFAM" id="SSF47802">
    <property type="entry name" value="DNA polymerase beta, N-terminal domain-like"/>
    <property type="match status" value="1"/>
</dbReference>
<dbReference type="Gene3D" id="1.10.150.20">
    <property type="entry name" value="5' to 3' exonuclease, C-terminal subdomain"/>
    <property type="match status" value="1"/>
</dbReference>
<dbReference type="GO" id="GO:0016829">
    <property type="term" value="F:lyase activity"/>
    <property type="evidence" value="ECO:0007669"/>
    <property type="project" value="UniProtKB-KW"/>
</dbReference>
<dbReference type="InterPro" id="IPR028207">
    <property type="entry name" value="DNA_pol_B_palm_palm"/>
</dbReference>
<feature type="binding site" evidence="24">
    <location>
        <position position="420"/>
    </location>
    <ligand>
        <name>Mg(2+)</name>
        <dbReference type="ChEBI" id="CHEBI:18420"/>
    </ligand>
</feature>
<dbReference type="CDD" id="cd17715">
    <property type="entry name" value="BRCT_polymerase_lambda"/>
    <property type="match status" value="1"/>
</dbReference>
<dbReference type="GO" id="GO:0003887">
    <property type="term" value="F:DNA-directed DNA polymerase activity"/>
    <property type="evidence" value="ECO:0007669"/>
    <property type="project" value="UniProtKB-UniRule"/>
</dbReference>
<keyword evidence="8 23" id="KW-0808">Transferase</keyword>
<dbReference type="CTD" id="27343"/>
<dbReference type="Pfam" id="PF00533">
    <property type="entry name" value="BRCT"/>
    <property type="match status" value="1"/>
</dbReference>
<evidence type="ECO:0000256" key="20">
    <source>
        <dbReference type="ARBA" id="ARBA00049244"/>
    </source>
</evidence>
<dbReference type="FunFam" id="1.10.150.110:FF:000004">
    <property type="entry name" value="DNA polymerase lambda"/>
    <property type="match status" value="1"/>
</dbReference>
<comment type="subcellular location">
    <subcellularLocation>
        <location evidence="3 23">Nucleus</location>
    </subcellularLocation>
</comment>
<evidence type="ECO:0000256" key="17">
    <source>
        <dbReference type="ARBA" id="ARBA00023211"/>
    </source>
</evidence>
<keyword evidence="19 23" id="KW-0539">Nucleus</keyword>
<evidence type="ECO:0000256" key="22">
    <source>
        <dbReference type="ARBA" id="ARBA00061803"/>
    </source>
</evidence>
<evidence type="ECO:0000256" key="18">
    <source>
        <dbReference type="ARBA" id="ARBA00023239"/>
    </source>
</evidence>
<comment type="cofactor">
    <cofactor evidence="2 24">
        <name>Mg(2+)</name>
        <dbReference type="ChEBI" id="CHEBI:18420"/>
    </cofactor>
</comment>
<keyword evidence="16" id="KW-0234">DNA repair</keyword>
<evidence type="ECO:0000256" key="21">
    <source>
        <dbReference type="ARBA" id="ARBA00054974"/>
    </source>
</evidence>
<dbReference type="InterPro" id="IPR022312">
    <property type="entry name" value="DNA_pol_X"/>
</dbReference>
<evidence type="ECO:0000313" key="29">
    <source>
        <dbReference type="Proteomes" id="UP000472265"/>
    </source>
</evidence>
<sequence length="567" mass="62933">MEPRHGILKAFPKVKRAKVLPGKDAPPVKKKSDECDITGNTFSGITVYILPAGIGNARSQIFQRQIQQNGGQTESSLCTNVTHVVVDDNMDMDRALRLLKVACMPSGVQLVKCTWLSLCISEKQLLDVASYSLLIPQRESETVHETIKEELPDVKPAAETILEPVSDQTKPKEAVDATIPDTKEEAQGEEDGVSQSDLEALITGQHPKEESPGPSLDPGPDSDAQKVVSGKWVCAQSSQSKTNNFNKHITDKLEVLAKAYTHQGDKWRALSYSKAVNALKSYHKPVTSYQEACQIQGIGKRMADKIDEIMESGHLRKLDHIGEAVPVLELFTNIWGAGTKTAQLWYQQGFRTLEDIRTKAHLSNTQKIGLKHYDDFLDRMPREEAAAIETVVKDAVQAIDPHLVAMACGSYRRGKATCGDVDVLISHPNGKSHKGIFSKVLQSLRDSGFLTDDLVSHEENGEQKKYMGVCRLPGPGQRHRRLDIIVVPYNEFACALMYFTGSAHFNRSMRAMAKTRNMSLSEHSLNENVVRQGSLKVYGGTPLATPTEKDVFRVLGIPYRKPHERDW</sequence>
<dbReference type="PANTHER" id="PTHR11276:SF28">
    <property type="entry name" value="DNA POLYMERASE LAMBDA"/>
    <property type="match status" value="1"/>
</dbReference>
<dbReference type="InterPro" id="IPR036420">
    <property type="entry name" value="BRCT_dom_sf"/>
</dbReference>
<feature type="compositionally biased region" description="Basic and acidic residues" evidence="26">
    <location>
        <begin position="169"/>
        <end position="186"/>
    </location>
</feature>
<evidence type="ECO:0000256" key="23">
    <source>
        <dbReference type="PIRNR" id="PIRNR000817"/>
    </source>
</evidence>
<evidence type="ECO:0000256" key="14">
    <source>
        <dbReference type="ARBA" id="ARBA00022932"/>
    </source>
</evidence>
<dbReference type="Gene3D" id="3.40.50.10190">
    <property type="entry name" value="BRCT domain"/>
    <property type="match status" value="1"/>
</dbReference>
<dbReference type="FunFam" id="3.30.210.10:FF:000001">
    <property type="entry name" value="DNA polymerase lambda"/>
    <property type="match status" value="1"/>
</dbReference>
<evidence type="ECO:0000256" key="2">
    <source>
        <dbReference type="ARBA" id="ARBA00001946"/>
    </source>
</evidence>
<keyword evidence="13 23" id="KW-0460">Magnesium</keyword>
<dbReference type="OrthoDB" id="205514at2759"/>
<dbReference type="Gene3D" id="1.10.150.110">
    <property type="entry name" value="DNA polymerase beta, N-terminal domain-like"/>
    <property type="match status" value="1"/>
</dbReference>
<accession>A0A671TWQ2</accession>
<evidence type="ECO:0000256" key="9">
    <source>
        <dbReference type="ARBA" id="ARBA00022695"/>
    </source>
</evidence>
<feature type="binding site" evidence="24">
    <location>
        <position position="422"/>
    </location>
    <ligand>
        <name>Mg(2+)</name>
        <dbReference type="ChEBI" id="CHEBI:18420"/>
    </ligand>
</feature>
<dbReference type="FunFam" id="1.10.150.20:FF:000010">
    <property type="entry name" value="DNA polymerase lambda"/>
    <property type="match status" value="1"/>
</dbReference>
<dbReference type="Gene3D" id="3.30.460.10">
    <property type="entry name" value="Beta Polymerase, domain 2"/>
    <property type="match status" value="1"/>
</dbReference>
<dbReference type="GO" id="GO:0046872">
    <property type="term" value="F:metal ion binding"/>
    <property type="evidence" value="ECO:0007669"/>
    <property type="project" value="UniProtKB-UniRule"/>
</dbReference>
<feature type="active site" description="Nucleophile; Schiff-base intermediate with DNA; for 5'-dRP lyase activity" evidence="25">
    <location>
        <position position="305"/>
    </location>
</feature>
<dbReference type="Proteomes" id="UP000472265">
    <property type="component" value="Chromosome 1"/>
</dbReference>
<dbReference type="SUPFAM" id="SSF81301">
    <property type="entry name" value="Nucleotidyltransferase"/>
    <property type="match status" value="1"/>
</dbReference>
<reference evidence="28" key="1">
    <citation type="submission" date="2021-04" db="EMBL/GenBank/DDBJ databases">
        <authorList>
            <consortium name="Wellcome Sanger Institute Data Sharing"/>
        </authorList>
    </citation>
    <scope>NUCLEOTIDE SEQUENCE [LARGE SCALE GENOMIC DNA]</scope>
</reference>
<evidence type="ECO:0000256" key="24">
    <source>
        <dbReference type="PIRSR" id="PIRSR000817-1"/>
    </source>
</evidence>
<dbReference type="PROSITE" id="PS00522">
    <property type="entry name" value="DNA_POLYMERASE_X"/>
    <property type="match status" value="1"/>
</dbReference>
<gene>
    <name evidence="28" type="primary">POLL</name>
    <name evidence="28" type="synonym">poll</name>
</gene>
<dbReference type="PIRSF" id="PIRSF000817">
    <property type="entry name" value="DNA_NT"/>
    <property type="match status" value="1"/>
</dbReference>
<evidence type="ECO:0000256" key="6">
    <source>
        <dbReference type="ARBA" id="ARBA00016513"/>
    </source>
</evidence>
<dbReference type="InterPro" id="IPR001357">
    <property type="entry name" value="BRCT_dom"/>
</dbReference>
<dbReference type="PANTHER" id="PTHR11276">
    <property type="entry name" value="DNA POLYMERASE TYPE-X FAMILY MEMBER"/>
    <property type="match status" value="1"/>
</dbReference>
<dbReference type="PROSITE" id="PS50172">
    <property type="entry name" value="BRCT"/>
    <property type="match status" value="1"/>
</dbReference>
<evidence type="ECO:0000256" key="12">
    <source>
        <dbReference type="ARBA" id="ARBA00022763"/>
    </source>
</evidence>